<proteinExistence type="predicted"/>
<sequence>MRADMGKVLVERPRLGRRRAESWPGKGYRKQLKQYEEAGDDPPQREGIKSSYGHGRKFFNEHLGPLRRFLETNVGRPWNKIYSEICQFVDRGNVVQKHILTHLFQYVVTDVILIDGEPCRGQPHYRNYGQSLRTSDRYHQWYVCPKSGLLRASRYVPRKRREPEPPCRVVLNKTQMCLFLNGQWELVTVAPIPGPTLPQRLRDVIRKRQIWGYTSPDAEAVRFYGANVYATARRPLSRRELLALPIPIEWLGKVKNTNRRP</sequence>
<dbReference type="EMBL" id="LR593886">
    <property type="protein sequence ID" value="VTR95715.1"/>
    <property type="molecule type" value="Genomic_DNA"/>
</dbReference>
<evidence type="ECO:0000313" key="3">
    <source>
        <dbReference type="Proteomes" id="UP000464178"/>
    </source>
</evidence>
<dbReference type="RefSeq" id="WP_162670096.1">
    <property type="nucleotide sequence ID" value="NZ_LR593886.1"/>
</dbReference>
<organism evidence="2 3">
    <name type="scientific">Gemmata massiliana</name>
    <dbReference type="NCBI Taxonomy" id="1210884"/>
    <lineage>
        <taxon>Bacteria</taxon>
        <taxon>Pseudomonadati</taxon>
        <taxon>Planctomycetota</taxon>
        <taxon>Planctomycetia</taxon>
        <taxon>Gemmatales</taxon>
        <taxon>Gemmataceae</taxon>
        <taxon>Gemmata</taxon>
    </lineage>
</organism>
<gene>
    <name evidence="2" type="ORF">SOIL9_19990</name>
</gene>
<name>A0A6P2D5J5_9BACT</name>
<evidence type="ECO:0000256" key="1">
    <source>
        <dbReference type="SAM" id="MobiDB-lite"/>
    </source>
</evidence>
<evidence type="ECO:0000313" key="2">
    <source>
        <dbReference type="EMBL" id="VTR95715.1"/>
    </source>
</evidence>
<dbReference type="Proteomes" id="UP000464178">
    <property type="component" value="Chromosome"/>
</dbReference>
<dbReference type="KEGG" id="gms:SOIL9_19990"/>
<protein>
    <submittedName>
        <fullName evidence="2">Uncharacterized protein</fullName>
    </submittedName>
</protein>
<dbReference type="AlphaFoldDB" id="A0A6P2D5J5"/>
<feature type="region of interest" description="Disordered" evidence="1">
    <location>
        <begin position="20"/>
        <end position="51"/>
    </location>
</feature>
<accession>A0A6P2D5J5</accession>
<reference evidence="2 3" key="1">
    <citation type="submission" date="2019-05" db="EMBL/GenBank/DDBJ databases">
        <authorList>
            <consortium name="Science for Life Laboratories"/>
        </authorList>
    </citation>
    <scope>NUCLEOTIDE SEQUENCE [LARGE SCALE GENOMIC DNA]</scope>
    <source>
        <strain evidence="2">Soil9</strain>
    </source>
</reference>
<keyword evidence="3" id="KW-1185">Reference proteome</keyword>